<accession>A0ABQ6CQE4</accession>
<organism evidence="5 6">
    <name type="scientific">Labrys miyagiensis</name>
    <dbReference type="NCBI Taxonomy" id="346912"/>
    <lineage>
        <taxon>Bacteria</taxon>
        <taxon>Pseudomonadati</taxon>
        <taxon>Pseudomonadota</taxon>
        <taxon>Alphaproteobacteria</taxon>
        <taxon>Hyphomicrobiales</taxon>
        <taxon>Xanthobacteraceae</taxon>
        <taxon>Labrys</taxon>
    </lineage>
</organism>
<evidence type="ECO:0000256" key="3">
    <source>
        <dbReference type="ARBA" id="ARBA00023163"/>
    </source>
</evidence>
<dbReference type="PROSITE" id="PS50932">
    <property type="entry name" value="HTH_LACI_2"/>
    <property type="match status" value="1"/>
</dbReference>
<dbReference type="PANTHER" id="PTHR30146:SF109">
    <property type="entry name" value="HTH-TYPE TRANSCRIPTIONAL REGULATOR GALS"/>
    <property type="match status" value="1"/>
</dbReference>
<dbReference type="InterPro" id="IPR010982">
    <property type="entry name" value="Lambda_DNA-bd_dom_sf"/>
</dbReference>
<dbReference type="SMART" id="SM00354">
    <property type="entry name" value="HTH_LACI"/>
    <property type="match status" value="1"/>
</dbReference>
<reference evidence="6" key="1">
    <citation type="journal article" date="2019" name="Int. J. Syst. Evol. Microbiol.">
        <title>The Global Catalogue of Microorganisms (GCM) 10K type strain sequencing project: providing services to taxonomists for standard genome sequencing and annotation.</title>
        <authorList>
            <consortium name="The Broad Institute Genomics Platform"/>
            <consortium name="The Broad Institute Genome Sequencing Center for Infectious Disease"/>
            <person name="Wu L."/>
            <person name="Ma J."/>
        </authorList>
    </citation>
    <scope>NUCLEOTIDE SEQUENCE [LARGE SCALE GENOMIC DNA]</scope>
    <source>
        <strain evidence="6">NBRC 101365</strain>
    </source>
</reference>
<keyword evidence="3" id="KW-0804">Transcription</keyword>
<keyword evidence="6" id="KW-1185">Reference proteome</keyword>
<evidence type="ECO:0000256" key="1">
    <source>
        <dbReference type="ARBA" id="ARBA00023015"/>
    </source>
</evidence>
<dbReference type="InterPro" id="IPR028082">
    <property type="entry name" value="Peripla_BP_I"/>
</dbReference>
<keyword evidence="1" id="KW-0805">Transcription regulation</keyword>
<dbReference type="CDD" id="cd06267">
    <property type="entry name" value="PBP1_LacI_sugar_binding-like"/>
    <property type="match status" value="1"/>
</dbReference>
<evidence type="ECO:0000313" key="5">
    <source>
        <dbReference type="EMBL" id="GLS22374.1"/>
    </source>
</evidence>
<proteinExistence type="predicted"/>
<dbReference type="InterPro" id="IPR046335">
    <property type="entry name" value="LacI/GalR-like_sensor"/>
</dbReference>
<keyword evidence="2" id="KW-0238">DNA-binding</keyword>
<comment type="caution">
    <text evidence="5">The sequence shown here is derived from an EMBL/GenBank/DDBJ whole genome shotgun (WGS) entry which is preliminary data.</text>
</comment>
<name>A0ABQ6CQE4_9HYPH</name>
<dbReference type="SUPFAM" id="SSF53822">
    <property type="entry name" value="Periplasmic binding protein-like I"/>
    <property type="match status" value="1"/>
</dbReference>
<evidence type="ECO:0000313" key="6">
    <source>
        <dbReference type="Proteomes" id="UP001156882"/>
    </source>
</evidence>
<dbReference type="SUPFAM" id="SSF47413">
    <property type="entry name" value="lambda repressor-like DNA-binding domains"/>
    <property type="match status" value="1"/>
</dbReference>
<sequence>MVRKTFKSMEDFAKACGVSRPTVAKYFSNPLDLKSATRRRIETVLKQSDFEPNSFVRHLNSKVVRNIGIIIPTIYDPFFAQFVSHIESSLRERGFWSIQISSQTRPDLEEEAVRRMLEFGVAGAIVAPLGNQSRPGVFDSLKNAVPTVSFDVPLGDDVPFVSNDHREGITTMVQYLCRSGEPPVLLEGPNLSDNALIRQDGYRDAMRAEEHEPIIINCDLEPSWELERVGYEQMRRLLAGGDLPGRTFLCSNDRLAFGVMTAASETGLKIGREPGDDLRVAGHDDHPLSRYVWPPLTTMAQDTDAIAHETVYQLIELLDAEALGITVPPRRMRIRSTLMMRKSA</sequence>
<protein>
    <submittedName>
        <fullName evidence="5">LacI family transcriptional regulator</fullName>
    </submittedName>
</protein>
<dbReference type="Gene3D" id="3.40.50.2300">
    <property type="match status" value="2"/>
</dbReference>
<dbReference type="RefSeq" id="WP_284315344.1">
    <property type="nucleotide sequence ID" value="NZ_BSPC01000063.1"/>
</dbReference>
<dbReference type="Proteomes" id="UP001156882">
    <property type="component" value="Unassembled WGS sequence"/>
</dbReference>
<gene>
    <name evidence="5" type="ORF">GCM10007874_53920</name>
</gene>
<dbReference type="CDD" id="cd01392">
    <property type="entry name" value="HTH_LacI"/>
    <property type="match status" value="1"/>
</dbReference>
<feature type="domain" description="HTH lacI-type" evidence="4">
    <location>
        <begin position="7"/>
        <end position="61"/>
    </location>
</feature>
<evidence type="ECO:0000259" key="4">
    <source>
        <dbReference type="PROSITE" id="PS50932"/>
    </source>
</evidence>
<dbReference type="EMBL" id="BSPC01000063">
    <property type="protein sequence ID" value="GLS22374.1"/>
    <property type="molecule type" value="Genomic_DNA"/>
</dbReference>
<dbReference type="Pfam" id="PF13377">
    <property type="entry name" value="Peripla_BP_3"/>
    <property type="match status" value="1"/>
</dbReference>
<dbReference type="Pfam" id="PF00356">
    <property type="entry name" value="LacI"/>
    <property type="match status" value="1"/>
</dbReference>
<dbReference type="Gene3D" id="1.10.260.40">
    <property type="entry name" value="lambda repressor-like DNA-binding domains"/>
    <property type="match status" value="1"/>
</dbReference>
<dbReference type="InterPro" id="IPR000843">
    <property type="entry name" value="HTH_LacI"/>
</dbReference>
<dbReference type="PANTHER" id="PTHR30146">
    <property type="entry name" value="LACI-RELATED TRANSCRIPTIONAL REPRESSOR"/>
    <property type="match status" value="1"/>
</dbReference>
<evidence type="ECO:0000256" key="2">
    <source>
        <dbReference type="ARBA" id="ARBA00023125"/>
    </source>
</evidence>